<dbReference type="Gene3D" id="3.30.70.100">
    <property type="match status" value="1"/>
</dbReference>
<keyword evidence="1" id="KW-0479">Metal-binding</keyword>
<dbReference type="Pfam" id="PF00403">
    <property type="entry name" value="HMA"/>
    <property type="match status" value="1"/>
</dbReference>
<dbReference type="InterPro" id="IPR017969">
    <property type="entry name" value="Heavy-metal-associated_CS"/>
</dbReference>
<dbReference type="AlphaFoldDB" id="A0A1M6NFM3"/>
<dbReference type="Proteomes" id="UP000183997">
    <property type="component" value="Unassembled WGS sequence"/>
</dbReference>
<organism evidence="3 4">
    <name type="scientific">Desulforamulus aeronauticus DSM 10349</name>
    <dbReference type="NCBI Taxonomy" id="1121421"/>
    <lineage>
        <taxon>Bacteria</taxon>
        <taxon>Bacillati</taxon>
        <taxon>Bacillota</taxon>
        <taxon>Clostridia</taxon>
        <taxon>Eubacteriales</taxon>
        <taxon>Peptococcaceae</taxon>
        <taxon>Desulforamulus</taxon>
    </lineage>
</organism>
<dbReference type="CDD" id="cd00371">
    <property type="entry name" value="HMA"/>
    <property type="match status" value="1"/>
</dbReference>
<proteinExistence type="predicted"/>
<dbReference type="EMBL" id="FRAR01000004">
    <property type="protein sequence ID" value="SHJ94403.1"/>
    <property type="molecule type" value="Genomic_DNA"/>
</dbReference>
<dbReference type="RefSeq" id="WP_072910321.1">
    <property type="nucleotide sequence ID" value="NZ_FRAR01000004.1"/>
</dbReference>
<reference evidence="4" key="1">
    <citation type="submission" date="2016-11" db="EMBL/GenBank/DDBJ databases">
        <authorList>
            <person name="Varghese N."/>
            <person name="Submissions S."/>
        </authorList>
    </citation>
    <scope>NUCLEOTIDE SEQUENCE [LARGE SCALE GENOMIC DNA]</scope>
    <source>
        <strain evidence="4">DSM 10349</strain>
    </source>
</reference>
<keyword evidence="4" id="KW-1185">Reference proteome</keyword>
<dbReference type="InterPro" id="IPR000428">
    <property type="entry name" value="Cu-bd"/>
</dbReference>
<dbReference type="PROSITE" id="PS50846">
    <property type="entry name" value="HMA_2"/>
    <property type="match status" value="1"/>
</dbReference>
<name>A0A1M6NFM3_9FIRM</name>
<accession>A0A1M6NFM3</accession>
<evidence type="ECO:0000256" key="1">
    <source>
        <dbReference type="ARBA" id="ARBA00022723"/>
    </source>
</evidence>
<dbReference type="GO" id="GO:0006825">
    <property type="term" value="P:copper ion transport"/>
    <property type="evidence" value="ECO:0007669"/>
    <property type="project" value="InterPro"/>
</dbReference>
<dbReference type="InterPro" id="IPR006121">
    <property type="entry name" value="HMA_dom"/>
</dbReference>
<dbReference type="SUPFAM" id="SSF55008">
    <property type="entry name" value="HMA, heavy metal-associated domain"/>
    <property type="match status" value="1"/>
</dbReference>
<evidence type="ECO:0000259" key="2">
    <source>
        <dbReference type="PROSITE" id="PS50846"/>
    </source>
</evidence>
<dbReference type="InterPro" id="IPR036163">
    <property type="entry name" value="HMA_dom_sf"/>
</dbReference>
<dbReference type="PRINTS" id="PR00944">
    <property type="entry name" value="CUEXPORT"/>
</dbReference>
<feature type="domain" description="HMA" evidence="2">
    <location>
        <begin position="3"/>
        <end position="68"/>
    </location>
</feature>
<sequence length="69" mass="7354">MADIITLKVEGMSCNHCKMAVEKAVQKVAGVQSVEAIPSENIVKITTDDSGNLATIKEAIMDEGYTVVD</sequence>
<dbReference type="GO" id="GO:0005507">
    <property type="term" value="F:copper ion binding"/>
    <property type="evidence" value="ECO:0007669"/>
    <property type="project" value="InterPro"/>
</dbReference>
<dbReference type="PROSITE" id="PS01047">
    <property type="entry name" value="HMA_1"/>
    <property type="match status" value="1"/>
</dbReference>
<dbReference type="STRING" id="1121421.SAMN02745123_00103"/>
<evidence type="ECO:0000313" key="4">
    <source>
        <dbReference type="Proteomes" id="UP000183997"/>
    </source>
</evidence>
<evidence type="ECO:0000313" key="3">
    <source>
        <dbReference type="EMBL" id="SHJ94403.1"/>
    </source>
</evidence>
<gene>
    <name evidence="3" type="ORF">SAMN02745123_00103</name>
</gene>
<protein>
    <submittedName>
        <fullName evidence="3">Copper chaperone</fullName>
    </submittedName>
</protein>